<accession>A0A7W7QVP2</accession>
<evidence type="ECO:0000313" key="5">
    <source>
        <dbReference type="Proteomes" id="UP000552644"/>
    </source>
</evidence>
<proteinExistence type="predicted"/>
<dbReference type="AlphaFoldDB" id="A0A7W7QVP2"/>
<dbReference type="GO" id="GO:0016787">
    <property type="term" value="F:hydrolase activity"/>
    <property type="evidence" value="ECO:0007669"/>
    <property type="project" value="UniProtKB-KW"/>
</dbReference>
<dbReference type="InterPro" id="IPR006439">
    <property type="entry name" value="HAD-SF_hydro_IA"/>
</dbReference>
<dbReference type="RefSeq" id="WP_184725124.1">
    <property type="nucleotide sequence ID" value="NZ_JACHJP010000015.1"/>
</dbReference>
<name>A0A7W7QVP2_9ACTN</name>
<protein>
    <submittedName>
        <fullName evidence="4">Putative hydrolase of the HAD superfamily</fullName>
    </submittedName>
</protein>
<dbReference type="SUPFAM" id="SSF56784">
    <property type="entry name" value="HAD-like"/>
    <property type="match status" value="1"/>
</dbReference>
<dbReference type="Gene3D" id="3.40.50.1000">
    <property type="entry name" value="HAD superfamily/HAD-like"/>
    <property type="match status" value="1"/>
</dbReference>
<gene>
    <name evidence="4" type="ORF">FHS44_007778</name>
</gene>
<dbReference type="Pfam" id="PF00702">
    <property type="entry name" value="Hydrolase"/>
    <property type="match status" value="1"/>
</dbReference>
<sequence>MTQNRNVEGLLFDHDTAAAFTAALTETAGPGVDHEAARRRWSELEHHAMDRYLAGELTFTGQRRLRVTTLFAELGLGSWEAPRADAWFTGYLRHYEAAWRAFPDVAPCLAALAASAGEPLRLGIITNGDAAQQRKKVERVGLGTALPVLVTSSEVGVAKPRAEIFHAACAAIGLPPERVAYVGDRHDVDAAAATAAGLNRAGAPGPDGLPAVRNLVEVPALLRPA</sequence>
<dbReference type="Proteomes" id="UP000552644">
    <property type="component" value="Unassembled WGS sequence"/>
</dbReference>
<comment type="caution">
    <text evidence="4">The sequence shown here is derived from an EMBL/GenBank/DDBJ whole genome shotgun (WGS) entry which is preliminary data.</text>
</comment>
<evidence type="ECO:0000256" key="3">
    <source>
        <dbReference type="ARBA" id="ARBA00022842"/>
    </source>
</evidence>
<reference evidence="4 5" key="1">
    <citation type="submission" date="2020-08" db="EMBL/GenBank/DDBJ databases">
        <title>Genomic Encyclopedia of Type Strains, Phase III (KMG-III): the genomes of soil and plant-associated and newly described type strains.</title>
        <authorList>
            <person name="Whitman W."/>
        </authorList>
    </citation>
    <scope>NUCLEOTIDE SEQUENCE [LARGE SCALE GENOMIC DNA]</scope>
    <source>
        <strain evidence="4 5">CECT 8840</strain>
    </source>
</reference>
<dbReference type="PANTHER" id="PTHR46470:SF4">
    <property type="entry name" value="5-AMINO-6-(5-PHOSPHO-D-RIBITYLAMINO)URACIL PHOSPHATASE YIGB"/>
    <property type="match status" value="1"/>
</dbReference>
<dbReference type="InterPro" id="IPR023214">
    <property type="entry name" value="HAD_sf"/>
</dbReference>
<organism evidence="4 5">
    <name type="scientific">Streptosporangium saharense</name>
    <dbReference type="NCBI Taxonomy" id="1706840"/>
    <lineage>
        <taxon>Bacteria</taxon>
        <taxon>Bacillati</taxon>
        <taxon>Actinomycetota</taxon>
        <taxon>Actinomycetes</taxon>
        <taxon>Streptosporangiales</taxon>
        <taxon>Streptosporangiaceae</taxon>
        <taxon>Streptosporangium</taxon>
    </lineage>
</organism>
<comment type="cofactor">
    <cofactor evidence="1">
        <name>Mg(2+)</name>
        <dbReference type="ChEBI" id="CHEBI:18420"/>
    </cofactor>
</comment>
<dbReference type="Gene3D" id="1.20.120.1600">
    <property type="match status" value="1"/>
</dbReference>
<evidence type="ECO:0000313" key="4">
    <source>
        <dbReference type="EMBL" id="MBB4920627.1"/>
    </source>
</evidence>
<keyword evidence="3" id="KW-0460">Magnesium</keyword>
<evidence type="ECO:0000256" key="2">
    <source>
        <dbReference type="ARBA" id="ARBA00022801"/>
    </source>
</evidence>
<evidence type="ECO:0000256" key="1">
    <source>
        <dbReference type="ARBA" id="ARBA00001946"/>
    </source>
</evidence>
<dbReference type="PANTHER" id="PTHR46470">
    <property type="entry name" value="N-ACYLNEURAMINATE-9-PHOSPHATASE"/>
    <property type="match status" value="1"/>
</dbReference>
<dbReference type="InterPro" id="IPR036412">
    <property type="entry name" value="HAD-like_sf"/>
</dbReference>
<keyword evidence="5" id="KW-1185">Reference proteome</keyword>
<dbReference type="GO" id="GO:0044281">
    <property type="term" value="P:small molecule metabolic process"/>
    <property type="evidence" value="ECO:0007669"/>
    <property type="project" value="UniProtKB-ARBA"/>
</dbReference>
<keyword evidence="2 4" id="KW-0378">Hydrolase</keyword>
<dbReference type="NCBIfam" id="TIGR01549">
    <property type="entry name" value="HAD-SF-IA-v1"/>
    <property type="match status" value="1"/>
</dbReference>
<dbReference type="InterPro" id="IPR051400">
    <property type="entry name" value="HAD-like_hydrolase"/>
</dbReference>
<dbReference type="EMBL" id="JACHJP010000015">
    <property type="protein sequence ID" value="MBB4920627.1"/>
    <property type="molecule type" value="Genomic_DNA"/>
</dbReference>